<evidence type="ECO:0000313" key="2">
    <source>
        <dbReference type="EMBL" id="MFC6387392.1"/>
    </source>
</evidence>
<keyword evidence="3" id="KW-1185">Reference proteome</keyword>
<dbReference type="Proteomes" id="UP001596267">
    <property type="component" value="Unassembled WGS sequence"/>
</dbReference>
<dbReference type="EMBL" id="JBHSTQ010000013">
    <property type="protein sequence ID" value="MFC6387392.1"/>
    <property type="molecule type" value="Genomic_DNA"/>
</dbReference>
<feature type="domain" description="NodB homology" evidence="1">
    <location>
        <begin position="54"/>
        <end position="233"/>
    </location>
</feature>
<dbReference type="PANTHER" id="PTHR10587">
    <property type="entry name" value="GLYCOSYL TRANSFERASE-RELATED"/>
    <property type="match status" value="1"/>
</dbReference>
<name>A0ABW1WJ12_9BACL</name>
<accession>A0ABW1WJ12</accession>
<comment type="caution">
    <text evidence="2">The sequence shown here is derived from an EMBL/GenBank/DDBJ whole genome shotgun (WGS) entry which is preliminary data.</text>
</comment>
<dbReference type="RefSeq" id="WP_253077076.1">
    <property type="nucleotide sequence ID" value="NZ_JAMXWN010000015.1"/>
</dbReference>
<dbReference type="InterPro" id="IPR011330">
    <property type="entry name" value="Glyco_hydro/deAcase_b/a-brl"/>
</dbReference>
<dbReference type="InterPro" id="IPR050248">
    <property type="entry name" value="Polysacc_deacetylase_ArnD"/>
</dbReference>
<reference evidence="3" key="1">
    <citation type="journal article" date="2019" name="Int. J. Syst. Evol. Microbiol.">
        <title>The Global Catalogue of Microorganisms (GCM) 10K type strain sequencing project: providing services to taxonomists for standard genome sequencing and annotation.</title>
        <authorList>
            <consortium name="The Broad Institute Genomics Platform"/>
            <consortium name="The Broad Institute Genome Sequencing Center for Infectious Disease"/>
            <person name="Wu L."/>
            <person name="Ma J."/>
        </authorList>
    </citation>
    <scope>NUCLEOTIDE SEQUENCE [LARGE SCALE GENOMIC DNA]</scope>
    <source>
        <strain evidence="3">CCUG 42001</strain>
    </source>
</reference>
<dbReference type="Pfam" id="PF01522">
    <property type="entry name" value="Polysacc_deac_1"/>
    <property type="match status" value="1"/>
</dbReference>
<sequence>MIWIINSKKVKNILLLVIAAFFAALILFVQKQDTDVFTPIKQSGALSKVMTNQKQIALTFDINWGDQQLPLILKTLRAEHVKATFFISGEWAERHPNFVRALLRNGHEVESHGMRHDDYTQLNAQKVRSDIIFGNEAIYKTSGERPEMIRPPFGKLNKDTLTIASGLNQQLVLWSVNPHDETNPGYKEVVGRVLERAGKGDIIKLHASDVAKSTDRALPLIIRELENRGFTFVTVKSLISNAQSKSKLMD</sequence>
<dbReference type="PANTHER" id="PTHR10587:SF128">
    <property type="entry name" value="POLYSACCHARIDE DEACETYLASE PDAB-RELATED"/>
    <property type="match status" value="1"/>
</dbReference>
<evidence type="ECO:0000259" key="1">
    <source>
        <dbReference type="PROSITE" id="PS51677"/>
    </source>
</evidence>
<protein>
    <submittedName>
        <fullName evidence="2">Polysaccharide deacetylase family protein</fullName>
    </submittedName>
</protein>
<dbReference type="SUPFAM" id="SSF88713">
    <property type="entry name" value="Glycoside hydrolase/deacetylase"/>
    <property type="match status" value="1"/>
</dbReference>
<dbReference type="Gene3D" id="3.20.20.370">
    <property type="entry name" value="Glycoside hydrolase/deacetylase"/>
    <property type="match status" value="1"/>
</dbReference>
<dbReference type="PROSITE" id="PS51677">
    <property type="entry name" value="NODB"/>
    <property type="match status" value="1"/>
</dbReference>
<dbReference type="InterPro" id="IPR002509">
    <property type="entry name" value="NODB_dom"/>
</dbReference>
<gene>
    <name evidence="2" type="ORF">ACFP7A_12365</name>
</gene>
<evidence type="ECO:0000313" key="3">
    <source>
        <dbReference type="Proteomes" id="UP001596267"/>
    </source>
</evidence>
<proteinExistence type="predicted"/>
<organism evidence="2 3">
    <name type="scientific">Sporolactobacillus kofuensis</name>
    <dbReference type="NCBI Taxonomy" id="269672"/>
    <lineage>
        <taxon>Bacteria</taxon>
        <taxon>Bacillati</taxon>
        <taxon>Bacillota</taxon>
        <taxon>Bacilli</taxon>
        <taxon>Bacillales</taxon>
        <taxon>Sporolactobacillaceae</taxon>
        <taxon>Sporolactobacillus</taxon>
    </lineage>
</organism>